<organism evidence="4 5">
    <name type="scientific">Spirosoma pollinicola</name>
    <dbReference type="NCBI Taxonomy" id="2057025"/>
    <lineage>
        <taxon>Bacteria</taxon>
        <taxon>Pseudomonadati</taxon>
        <taxon>Bacteroidota</taxon>
        <taxon>Cytophagia</taxon>
        <taxon>Cytophagales</taxon>
        <taxon>Cytophagaceae</taxon>
        <taxon>Spirosoma</taxon>
    </lineage>
</organism>
<gene>
    <name evidence="4" type="ORF">CWM47_10170</name>
</gene>
<keyword evidence="5" id="KW-1185">Reference proteome</keyword>
<name>A0A2K8YX08_9BACT</name>
<dbReference type="Proteomes" id="UP000232883">
    <property type="component" value="Chromosome"/>
</dbReference>
<dbReference type="OrthoDB" id="9792687at2"/>
<feature type="domain" description="Polyvalent protein metallopeptidase" evidence="3">
    <location>
        <begin position="176"/>
        <end position="301"/>
    </location>
</feature>
<evidence type="ECO:0000313" key="4">
    <source>
        <dbReference type="EMBL" id="AUD02153.1"/>
    </source>
</evidence>
<evidence type="ECO:0000259" key="3">
    <source>
        <dbReference type="Pfam" id="PF18818"/>
    </source>
</evidence>
<dbReference type="EMBL" id="CP025096">
    <property type="protein sequence ID" value="AUD02153.1"/>
    <property type="molecule type" value="Genomic_DNA"/>
</dbReference>
<dbReference type="RefSeq" id="WP_100987872.1">
    <property type="nucleotide sequence ID" value="NZ_CP025096.1"/>
</dbReference>
<dbReference type="InterPro" id="IPR017113">
    <property type="entry name" value="Antirestriction_ArdC"/>
</dbReference>
<dbReference type="GO" id="GO:0003697">
    <property type="term" value="F:single-stranded DNA binding"/>
    <property type="evidence" value="ECO:0007669"/>
    <property type="project" value="InterPro"/>
</dbReference>
<dbReference type="PIRSF" id="PIRSF037112">
    <property type="entry name" value="Antirestriction_ArdC"/>
    <property type="match status" value="1"/>
</dbReference>
<dbReference type="Pfam" id="PF18818">
    <property type="entry name" value="MPTase-PolyVal"/>
    <property type="match status" value="1"/>
</dbReference>
<evidence type="ECO:0000259" key="2">
    <source>
        <dbReference type="Pfam" id="PF08401"/>
    </source>
</evidence>
<accession>A0A2K8YX08</accession>
<feature type="compositionally biased region" description="Polar residues" evidence="1">
    <location>
        <begin position="13"/>
        <end position="28"/>
    </location>
</feature>
<dbReference type="AlphaFoldDB" id="A0A2K8YX08"/>
<feature type="compositionally biased region" description="Basic residues" evidence="1">
    <location>
        <begin position="1"/>
        <end position="12"/>
    </location>
</feature>
<sequence>MPTTTHKHRTNSKTKTTTPAPESPTHNDVYSRVTGKIITDLEAGNLTWRKPWHSDHLAGQVMRPLRWNGIPYQGINTLLLWGTAAEQGYASPYWMTYKQAVELKANVCKGEKATQIVYADKFTVEDKTDNNEIVTSQIPFLKPYAVFNAAQIDGLDDRFYKRSGPAVVDTKSRNQQLETFFAETKADIYTGREASYAISTDRVQMPPFESFVSVESYYAILAHEITHWTRHPTRLDRDLGRKVYGDAGYAREELVAELGACFLAADLGFEPMPEAKHAAYIQSWLQALQNDKRLIFSAASHAQKAVEYLYSLQSSCVI</sequence>
<dbReference type="Pfam" id="PF08401">
    <property type="entry name" value="ArdcN"/>
    <property type="match status" value="1"/>
</dbReference>
<protein>
    <submittedName>
        <fullName evidence="4">Antirestriction protein</fullName>
    </submittedName>
</protein>
<feature type="domain" description="N-terminal" evidence="2">
    <location>
        <begin position="27"/>
        <end position="147"/>
    </location>
</feature>
<evidence type="ECO:0000256" key="1">
    <source>
        <dbReference type="SAM" id="MobiDB-lite"/>
    </source>
</evidence>
<proteinExistence type="predicted"/>
<reference evidence="4 5" key="1">
    <citation type="submission" date="2017-11" db="EMBL/GenBank/DDBJ databases">
        <title>Taxonomic description and genome sequences of Spirosoma HA7 sp. nov., isolated from pollen microhabitat of Corylus avellana.</title>
        <authorList>
            <person name="Ambika Manirajan B."/>
            <person name="Suarez C."/>
            <person name="Ratering S."/>
            <person name="Geissler-Plaum R."/>
            <person name="Cardinale M."/>
            <person name="Sylvia S."/>
        </authorList>
    </citation>
    <scope>NUCLEOTIDE SEQUENCE [LARGE SCALE GENOMIC DNA]</scope>
    <source>
        <strain evidence="4 5">HA7</strain>
    </source>
</reference>
<dbReference type="InterPro" id="IPR041459">
    <property type="entry name" value="MPTase-PolyVal"/>
</dbReference>
<dbReference type="InterPro" id="IPR013610">
    <property type="entry name" value="ArdC_N"/>
</dbReference>
<feature type="region of interest" description="Disordered" evidence="1">
    <location>
        <begin position="1"/>
        <end position="28"/>
    </location>
</feature>
<evidence type="ECO:0000313" key="5">
    <source>
        <dbReference type="Proteomes" id="UP000232883"/>
    </source>
</evidence>
<dbReference type="KEGG" id="spir:CWM47_10170"/>